<name>A0A1N6Z5T8_9RHOB</name>
<accession>A0A1N6Z5T8</accession>
<dbReference type="OrthoDB" id="7779169at2"/>
<evidence type="ECO:0000313" key="2">
    <source>
        <dbReference type="Proteomes" id="UP000323956"/>
    </source>
</evidence>
<gene>
    <name evidence="1" type="ORF">SAMN05421641_13117</name>
</gene>
<protein>
    <submittedName>
        <fullName evidence="1">Uncharacterized protein</fullName>
    </submittedName>
</protein>
<dbReference type="AlphaFoldDB" id="A0A1N6Z5T8"/>
<reference evidence="1 2" key="1">
    <citation type="submission" date="2017-01" db="EMBL/GenBank/DDBJ databases">
        <authorList>
            <person name="Varghese N."/>
            <person name="Submissions S."/>
        </authorList>
    </citation>
    <scope>NUCLEOTIDE SEQUENCE [LARGE SCALE GENOMIC DNA]</scope>
    <source>
        <strain evidence="1 2">ATCC 700171</strain>
    </source>
</reference>
<dbReference type="Proteomes" id="UP000323956">
    <property type="component" value="Unassembled WGS sequence"/>
</dbReference>
<evidence type="ECO:0000313" key="1">
    <source>
        <dbReference type="EMBL" id="SIR22175.1"/>
    </source>
</evidence>
<sequence length="72" mass="8263">MTDLTEDELDVLDRVRKLDEISRLIFMTGVRALASSRFTIEEFHEWVSSRLTRHRAGEDLTLADIMIDGVVA</sequence>
<dbReference type="RefSeq" id="WP_149766676.1">
    <property type="nucleotide sequence ID" value="NZ_FTMK01000031.1"/>
</dbReference>
<dbReference type="EMBL" id="FTMK01000031">
    <property type="protein sequence ID" value="SIR22175.1"/>
    <property type="molecule type" value="Genomic_DNA"/>
</dbReference>
<proteinExistence type="predicted"/>
<organism evidence="1 2">
    <name type="scientific">Paracoccus thiocyanatus</name>
    <dbReference type="NCBI Taxonomy" id="34006"/>
    <lineage>
        <taxon>Bacteria</taxon>
        <taxon>Pseudomonadati</taxon>
        <taxon>Pseudomonadota</taxon>
        <taxon>Alphaproteobacteria</taxon>
        <taxon>Rhodobacterales</taxon>
        <taxon>Paracoccaceae</taxon>
        <taxon>Paracoccus</taxon>
    </lineage>
</organism>